<protein>
    <submittedName>
        <fullName evidence="1">Uncharacterized protein</fullName>
    </submittedName>
</protein>
<evidence type="ECO:0000313" key="1">
    <source>
        <dbReference type="EMBL" id="QNN60883.1"/>
    </source>
</evidence>
<keyword evidence="2" id="KW-1185">Reference proteome</keyword>
<name>A0A7G9RZ58_9FIRM</name>
<reference evidence="1 2" key="1">
    <citation type="submission" date="2020-08" db="EMBL/GenBank/DDBJ databases">
        <title>Genome sequence of Erysipelothrix inopinata DSM 15511T.</title>
        <authorList>
            <person name="Hyun D.-W."/>
            <person name="Bae J.-W."/>
        </authorList>
    </citation>
    <scope>NUCLEOTIDE SEQUENCE [LARGE SCALE GENOMIC DNA]</scope>
    <source>
        <strain evidence="1 2">DSM 15511</strain>
    </source>
</reference>
<proteinExistence type="predicted"/>
<sequence length="53" mass="6123">MEFATFVGTILVIAMVGDRIVKKIELLLVETKKQNKILEEYIKEVKPFLEKAD</sequence>
<dbReference type="AlphaFoldDB" id="A0A7G9RZ58"/>
<evidence type="ECO:0000313" key="2">
    <source>
        <dbReference type="Proteomes" id="UP000515928"/>
    </source>
</evidence>
<accession>A0A7G9RZ58</accession>
<dbReference type="RefSeq" id="WP_187534003.1">
    <property type="nucleotide sequence ID" value="NZ_CBCSHU010000009.1"/>
</dbReference>
<dbReference type="Proteomes" id="UP000515928">
    <property type="component" value="Chromosome"/>
</dbReference>
<dbReference type="EMBL" id="CP060715">
    <property type="protein sequence ID" value="QNN60883.1"/>
    <property type="molecule type" value="Genomic_DNA"/>
</dbReference>
<gene>
    <name evidence="1" type="ORF">H9L01_00455</name>
</gene>
<dbReference type="KEGG" id="eio:H9L01_00455"/>
<organism evidence="1 2">
    <name type="scientific">Erysipelothrix inopinata</name>
    <dbReference type="NCBI Taxonomy" id="225084"/>
    <lineage>
        <taxon>Bacteria</taxon>
        <taxon>Bacillati</taxon>
        <taxon>Bacillota</taxon>
        <taxon>Erysipelotrichia</taxon>
        <taxon>Erysipelotrichales</taxon>
        <taxon>Erysipelotrichaceae</taxon>
        <taxon>Erysipelothrix</taxon>
    </lineage>
</organism>